<feature type="binding site" evidence="10">
    <location>
        <begin position="274"/>
        <end position="275"/>
    </location>
    <ligand>
        <name>L-histidine</name>
        <dbReference type="ChEBI" id="CHEBI:57595"/>
    </ligand>
</feature>
<comment type="miscellaneous">
    <text evidence="9">This function is generally fulfilled by the C-terminal part of HisG, which is missing in some bacteria such as this one.</text>
</comment>
<evidence type="ECO:0000256" key="6">
    <source>
        <dbReference type="ARBA" id="ARBA00022605"/>
    </source>
</evidence>
<dbReference type="InterPro" id="IPR045864">
    <property type="entry name" value="aa-tRNA-synth_II/BPL/LPL"/>
</dbReference>
<evidence type="ECO:0000256" key="1">
    <source>
        <dbReference type="ARBA" id="ARBA00004496"/>
    </source>
</evidence>
<dbReference type="GO" id="GO:0016757">
    <property type="term" value="F:glycosyltransferase activity"/>
    <property type="evidence" value="ECO:0007669"/>
    <property type="project" value="UniProtKB-KW"/>
</dbReference>
<dbReference type="PIRSF" id="PIRSF001549">
    <property type="entry name" value="His-tRNA_synth"/>
    <property type="match status" value="1"/>
</dbReference>
<evidence type="ECO:0000313" key="13">
    <source>
        <dbReference type="Proteomes" id="UP001198200"/>
    </source>
</evidence>
<dbReference type="Pfam" id="PF13393">
    <property type="entry name" value="tRNA-synt_His"/>
    <property type="match status" value="1"/>
</dbReference>
<dbReference type="HAMAP" id="MF_00125">
    <property type="entry name" value="HisZ"/>
    <property type="match status" value="1"/>
</dbReference>
<evidence type="ECO:0000259" key="11">
    <source>
        <dbReference type="Pfam" id="PF13393"/>
    </source>
</evidence>
<comment type="pathway">
    <text evidence="2 9">Amino-acid biosynthesis; L-histidine biosynthesis; L-histidine from 5-phospho-alpha-D-ribose 1-diphosphate: step 1/9.</text>
</comment>
<comment type="subunit">
    <text evidence="9">Heteromultimer composed of HisG and HisZ subunits.</text>
</comment>
<comment type="caution">
    <text evidence="12">The sequence shown here is derived from an EMBL/GenBank/DDBJ whole genome shotgun (WGS) entry which is preliminary data.</text>
</comment>
<evidence type="ECO:0000256" key="9">
    <source>
        <dbReference type="HAMAP-Rule" id="MF_00125"/>
    </source>
</evidence>
<feature type="domain" description="Class II Histidinyl-tRNA synthetase (HisRS)-like catalytic core" evidence="11">
    <location>
        <begin position="11"/>
        <end position="320"/>
    </location>
</feature>
<evidence type="ECO:0000256" key="7">
    <source>
        <dbReference type="ARBA" id="ARBA00023102"/>
    </source>
</evidence>
<dbReference type="SUPFAM" id="SSF55681">
    <property type="entry name" value="Class II aaRS and biotin synthetases"/>
    <property type="match status" value="1"/>
</dbReference>
<dbReference type="GO" id="GO:0004821">
    <property type="term" value="F:histidine-tRNA ligase activity"/>
    <property type="evidence" value="ECO:0007669"/>
    <property type="project" value="TreeGrafter"/>
</dbReference>
<evidence type="ECO:0000313" key="12">
    <source>
        <dbReference type="EMBL" id="MCC2221074.1"/>
    </source>
</evidence>
<reference evidence="12 13" key="1">
    <citation type="submission" date="2021-10" db="EMBL/GenBank/DDBJ databases">
        <title>Anaerobic single-cell dispensing facilitates the cultivation of human gut bacteria.</title>
        <authorList>
            <person name="Afrizal A."/>
        </authorList>
    </citation>
    <scope>NUCLEOTIDE SEQUENCE [LARGE SCALE GENOMIC DNA]</scope>
    <source>
        <strain evidence="12 13">CLA-AA-H224</strain>
    </source>
</reference>
<evidence type="ECO:0000256" key="8">
    <source>
        <dbReference type="ARBA" id="ARBA00025246"/>
    </source>
</evidence>
<keyword evidence="12" id="KW-0328">Glycosyltransferase</keyword>
<keyword evidence="7 9" id="KW-0368">Histidine biosynthesis</keyword>
<dbReference type="GO" id="GO:0005737">
    <property type="term" value="C:cytoplasm"/>
    <property type="evidence" value="ECO:0007669"/>
    <property type="project" value="UniProtKB-SubCell"/>
</dbReference>
<keyword evidence="6 9" id="KW-0028">Amino-acid biosynthesis</keyword>
<proteinExistence type="inferred from homology"/>
<comment type="subcellular location">
    <subcellularLocation>
        <location evidence="1 9">Cytoplasm</location>
    </subcellularLocation>
</comment>
<evidence type="ECO:0000256" key="10">
    <source>
        <dbReference type="PIRSR" id="PIRSR001549-1"/>
    </source>
</evidence>
<dbReference type="EMBL" id="JAJEQN010000009">
    <property type="protein sequence ID" value="MCC2221074.1"/>
    <property type="molecule type" value="Genomic_DNA"/>
</dbReference>
<dbReference type="GO" id="GO:0006427">
    <property type="term" value="P:histidyl-tRNA aminoacylation"/>
    <property type="evidence" value="ECO:0007669"/>
    <property type="project" value="TreeGrafter"/>
</dbReference>
<accession>A0AAE3E3G4</accession>
<keyword evidence="12" id="KW-0808">Transferase</keyword>
<keyword evidence="5 9" id="KW-0963">Cytoplasm</keyword>
<evidence type="ECO:0000256" key="3">
    <source>
        <dbReference type="ARBA" id="ARBA00005539"/>
    </source>
</evidence>
<gene>
    <name evidence="9 12" type="primary">hisZ</name>
    <name evidence="12" type="ORF">LKD48_05350</name>
</gene>
<dbReference type="Proteomes" id="UP001198200">
    <property type="component" value="Unassembled WGS sequence"/>
</dbReference>
<dbReference type="CDD" id="cd00773">
    <property type="entry name" value="HisRS-like_core"/>
    <property type="match status" value="1"/>
</dbReference>
<dbReference type="GO" id="GO:0140096">
    <property type="term" value="F:catalytic activity, acting on a protein"/>
    <property type="evidence" value="ECO:0007669"/>
    <property type="project" value="UniProtKB-ARBA"/>
</dbReference>
<comment type="function">
    <text evidence="8 9">Required for the first step of histidine biosynthesis. May allow the feedback regulation of ATP phosphoribosyltransferase activity by histidine.</text>
</comment>
<comment type="similarity">
    <text evidence="3 9">Belongs to the class-II aminoacyl-tRNA synthetase family. HisZ subfamily.</text>
</comment>
<dbReference type="PANTHER" id="PTHR43707:SF6">
    <property type="entry name" value="ATP PHOSPHORIBOSYLTRANSFERASE REGULATORY SUBUNIT"/>
    <property type="match status" value="1"/>
</dbReference>
<dbReference type="InterPro" id="IPR004517">
    <property type="entry name" value="HisZ"/>
</dbReference>
<sequence>MAISLLHTPEGVRDLYNEECAKKETVSAKIGAVFHRFGYRSIQTPSYEFFDIFNKDRGSVASNQMFKFFDRDGNTLVLRPDITPSIARCAAKYFMDEDMPVRLCYNGNIFINNMSLRGSLKESTVMGAEMINDTTTDADAEMVAMLIQSLQVSGLTEFQVEIGQVDFFNGLVEEAGFNEQETDELRTLIEQKNYFGVEEMLSAKELPEQLKQALLSMPKLFGGISQIHEAASLTDNDKALSAIYRLEKLYKILASYGLEKYITFDLGMLGKFQYYTGIIFKAYTYGSGTPIATGGRYDKLLSQFGKDAPSIGFGIYVDELLMAMSRQQIDIDTDYLGTILLYERSQKDLAIRLANVLRADSSVTLMKKFYEKTIDDYIAYAKRSGIGGIFYIDEEGKYVEVINVLTDDRKRHLLSDLIGEEA</sequence>
<evidence type="ECO:0000256" key="4">
    <source>
        <dbReference type="ARBA" id="ARBA00020397"/>
    </source>
</evidence>
<dbReference type="NCBIfam" id="TIGR00443">
    <property type="entry name" value="hisZ_biosyn_reg"/>
    <property type="match status" value="1"/>
</dbReference>
<organism evidence="12 13">
    <name type="scientific">Anthropogastromicrobium aceti</name>
    <dbReference type="NCBI Taxonomy" id="2981768"/>
    <lineage>
        <taxon>Bacteria</taxon>
        <taxon>Bacillati</taxon>
        <taxon>Bacillota</taxon>
        <taxon>Clostridia</taxon>
        <taxon>Lachnospirales</taxon>
        <taxon>Lachnospiraceae</taxon>
        <taxon>Anthropogastromicrobium</taxon>
    </lineage>
</organism>
<dbReference type="PANTHER" id="PTHR43707">
    <property type="entry name" value="HISTIDYL-TRNA SYNTHETASE"/>
    <property type="match status" value="1"/>
</dbReference>
<name>A0AAE3E3G4_9FIRM</name>
<dbReference type="Gene3D" id="3.30.930.10">
    <property type="entry name" value="Bira Bifunctional Protein, Domain 2"/>
    <property type="match status" value="1"/>
</dbReference>
<dbReference type="GO" id="GO:0000105">
    <property type="term" value="P:L-histidine biosynthetic process"/>
    <property type="evidence" value="ECO:0007669"/>
    <property type="project" value="UniProtKB-UniRule"/>
</dbReference>
<feature type="binding site" evidence="10">
    <location>
        <position position="129"/>
    </location>
    <ligand>
        <name>L-histidine</name>
        <dbReference type="ChEBI" id="CHEBI:57595"/>
    </ligand>
</feature>
<keyword evidence="13" id="KW-1185">Reference proteome</keyword>
<dbReference type="AlphaFoldDB" id="A0AAE3E3G4"/>
<dbReference type="InterPro" id="IPR041715">
    <property type="entry name" value="HisRS-like_core"/>
</dbReference>
<dbReference type="RefSeq" id="WP_118612943.1">
    <property type="nucleotide sequence ID" value="NZ_JAJEQN010000009.1"/>
</dbReference>
<feature type="binding site" evidence="10">
    <location>
        <begin position="81"/>
        <end position="83"/>
    </location>
    <ligand>
        <name>L-histidine</name>
        <dbReference type="ChEBI" id="CHEBI:57595"/>
    </ligand>
</feature>
<evidence type="ECO:0000256" key="5">
    <source>
        <dbReference type="ARBA" id="ARBA00022490"/>
    </source>
</evidence>
<evidence type="ECO:0000256" key="2">
    <source>
        <dbReference type="ARBA" id="ARBA00004667"/>
    </source>
</evidence>
<protein>
    <recommendedName>
        <fullName evidence="4 9">ATP phosphoribosyltransferase regulatory subunit</fullName>
    </recommendedName>
</protein>
<dbReference type="InterPro" id="IPR004516">
    <property type="entry name" value="HisRS/HisZ"/>
</dbReference>